<reference evidence="1 4" key="1">
    <citation type="journal article" date="2015" name="Int. J. Syst. Evol. Microbiol.">
        <title>Exiguobacterium enclense sp. nov., isolated from sediment.</title>
        <authorList>
            <person name="Dastager S.G."/>
            <person name="Mawlankar R."/>
            <person name="Sonalkar V.V."/>
            <person name="Thorat M.N."/>
            <person name="Mual P."/>
            <person name="Verma A."/>
            <person name="Krishnamurthi S."/>
            <person name="Tang S.K."/>
            <person name="Li W.J."/>
        </authorList>
    </citation>
    <scope>NUCLEOTIDE SEQUENCE [LARGE SCALE GENOMIC DNA]</scope>
    <source>
        <strain evidence="1 4">NIO-1109</strain>
    </source>
</reference>
<dbReference type="EMBL" id="LNQL01000005">
    <property type="protein sequence ID" value="KSU48143.1"/>
    <property type="molecule type" value="Genomic_DNA"/>
</dbReference>
<name>A0A0V8GDB5_9BACL</name>
<proteinExistence type="predicted"/>
<sequence length="69" mass="7837">MIKRGTLERLDGKYAVLLWENGSSFIPRRYLPPEARLGDTIIFDGTTYTLDVSNSSPSSFQTFSFRQMG</sequence>
<reference evidence="3 6" key="3">
    <citation type="submission" date="2023-12" db="EMBL/GenBank/DDBJ databases">
        <authorList>
            <person name="Easwaran N."/>
            <person name="Lazarus H.P.S."/>
        </authorList>
    </citation>
    <scope>NUCLEOTIDE SEQUENCE [LARGE SCALE GENOMIC DNA]</scope>
    <source>
        <strain evidence="3 6">VIT-2023</strain>
    </source>
</reference>
<dbReference type="OrthoDB" id="2353684at2"/>
<comment type="caution">
    <text evidence="1">The sequence shown here is derived from an EMBL/GenBank/DDBJ whole genome shotgun (WGS) entry which is preliminary data.</text>
</comment>
<dbReference type="EMBL" id="LDQV01000002">
    <property type="protein sequence ID" value="KTR28719.1"/>
    <property type="molecule type" value="Genomic_DNA"/>
</dbReference>
<dbReference type="EMBL" id="JBAWKY010000005">
    <property type="protein sequence ID" value="MEI4463604.1"/>
    <property type="molecule type" value="Genomic_DNA"/>
</dbReference>
<dbReference type="Proteomes" id="UP000072605">
    <property type="component" value="Unassembled WGS sequence"/>
</dbReference>
<reference evidence="2 5" key="2">
    <citation type="journal article" date="2016" name="Front. Microbiol.">
        <title>Genomic Resource of Rice Seed Associated Bacteria.</title>
        <authorList>
            <person name="Midha S."/>
            <person name="Bansal K."/>
            <person name="Sharma S."/>
            <person name="Kumar N."/>
            <person name="Patil P.P."/>
            <person name="Chaudhry V."/>
            <person name="Patil P.B."/>
        </authorList>
    </citation>
    <scope>NUCLEOTIDE SEQUENCE [LARGE SCALE GENOMIC DNA]</scope>
    <source>
        <strain evidence="2 5">RSA11</strain>
    </source>
</reference>
<keyword evidence="6" id="KW-1185">Reference proteome</keyword>
<evidence type="ECO:0000313" key="6">
    <source>
        <dbReference type="Proteomes" id="UP001387110"/>
    </source>
</evidence>
<dbReference type="AlphaFoldDB" id="A0A0V8GDB5"/>
<organism evidence="1 4">
    <name type="scientific">Exiguobacterium indicum</name>
    <dbReference type="NCBI Taxonomy" id="296995"/>
    <lineage>
        <taxon>Bacteria</taxon>
        <taxon>Bacillati</taxon>
        <taxon>Bacillota</taxon>
        <taxon>Bacilli</taxon>
        <taxon>Bacillales</taxon>
        <taxon>Bacillales Family XII. Incertae Sedis</taxon>
        <taxon>Exiguobacterium</taxon>
    </lineage>
</organism>
<dbReference type="Proteomes" id="UP000053797">
    <property type="component" value="Unassembled WGS sequence"/>
</dbReference>
<accession>A0A0V8GDB5</accession>
<gene>
    <name evidence="1" type="ORF">AS033_13480</name>
    <name evidence="2" type="ORF">RSA11_00190</name>
    <name evidence="3" type="ORF">SZL87_14350</name>
</gene>
<evidence type="ECO:0000313" key="4">
    <source>
        <dbReference type="Proteomes" id="UP000053797"/>
    </source>
</evidence>
<evidence type="ECO:0000313" key="5">
    <source>
        <dbReference type="Proteomes" id="UP000072605"/>
    </source>
</evidence>
<evidence type="ECO:0000313" key="2">
    <source>
        <dbReference type="EMBL" id="KTR28719.1"/>
    </source>
</evidence>
<evidence type="ECO:0000313" key="1">
    <source>
        <dbReference type="EMBL" id="KSU48143.1"/>
    </source>
</evidence>
<dbReference type="RefSeq" id="WP_023467214.1">
    <property type="nucleotide sequence ID" value="NZ_FMYN01000005.1"/>
</dbReference>
<dbReference type="GeneID" id="90838253"/>
<evidence type="ECO:0000313" key="3">
    <source>
        <dbReference type="EMBL" id="MEI4463604.1"/>
    </source>
</evidence>
<dbReference type="Proteomes" id="UP001387110">
    <property type="component" value="Unassembled WGS sequence"/>
</dbReference>
<protein>
    <submittedName>
        <fullName evidence="3">DUF3006 domain-containing protein</fullName>
    </submittedName>
</protein>